<dbReference type="EMBL" id="JABAIL010000009">
    <property type="protein sequence ID" value="NLR94074.1"/>
    <property type="molecule type" value="Genomic_DNA"/>
</dbReference>
<feature type="domain" description="Bacterial repeat" evidence="3">
    <location>
        <begin position="469"/>
        <end position="539"/>
    </location>
</feature>
<comment type="caution">
    <text evidence="4">The sequence shown here is derived from an EMBL/GenBank/DDBJ whole genome shotgun (WGS) entry which is preliminary data.</text>
</comment>
<evidence type="ECO:0000259" key="2">
    <source>
        <dbReference type="Pfam" id="PF18962"/>
    </source>
</evidence>
<dbReference type="AlphaFoldDB" id="A0A7X8SPN7"/>
<protein>
    <submittedName>
        <fullName evidence="4">T9SS type A sorting domain-containing protein</fullName>
    </submittedName>
</protein>
<dbReference type="Pfam" id="PF18998">
    <property type="entry name" value="Flg_new_2"/>
    <property type="match status" value="5"/>
</dbReference>
<reference evidence="4 5" key="1">
    <citation type="submission" date="2020-04" db="EMBL/GenBank/DDBJ databases">
        <title>Flammeovirga sp. SR4, a novel species isolated from seawater.</title>
        <authorList>
            <person name="Wang X."/>
        </authorList>
    </citation>
    <scope>NUCLEOTIDE SEQUENCE [LARGE SCALE GENOMIC DNA]</scope>
    <source>
        <strain evidence="4 5">SR4</strain>
    </source>
</reference>
<accession>A0A7X8SPN7</accession>
<keyword evidence="5" id="KW-1185">Reference proteome</keyword>
<feature type="domain" description="Bacterial repeat" evidence="3">
    <location>
        <begin position="694"/>
        <end position="729"/>
    </location>
</feature>
<name>A0A7X8SPN7_9BACT</name>
<dbReference type="Proteomes" id="UP000585050">
    <property type="component" value="Unassembled WGS sequence"/>
</dbReference>
<keyword evidence="1" id="KW-0732">Signal</keyword>
<feature type="signal peptide" evidence="1">
    <location>
        <begin position="1"/>
        <end position="20"/>
    </location>
</feature>
<evidence type="ECO:0000256" key="1">
    <source>
        <dbReference type="SAM" id="SignalP"/>
    </source>
</evidence>
<dbReference type="InterPro" id="IPR044060">
    <property type="entry name" value="Bacterial_rp_domain"/>
</dbReference>
<dbReference type="NCBIfam" id="TIGR04183">
    <property type="entry name" value="Por_Secre_tail"/>
    <property type="match status" value="1"/>
</dbReference>
<feature type="domain" description="Bacterial repeat" evidence="3">
    <location>
        <begin position="545"/>
        <end position="615"/>
    </location>
</feature>
<sequence length="846" mass="92118">MKKHLLFYLLFFCIYSISSAQIMPTEGDGTVDHPYLVSSLDHLRWISEGGDGSSLGDGSRWQLYYKQTADIDAADTKNWNTGEGFRPMGNTNKKFKGNYDGSGFTISNLYINRIVDYVGLFGYIDKNGVVKNLQVTDMDITGDRYVGGLSGYLNDASTLSNILLTGNVTARRFFGGVVGEGNVSSVIENTITFVTLTGTGEASNNDNRAAGGIAGRFYDKSVIRNSYAVNNFNVSLNKGGLVALSQTSIVIENSYWDTEISGIDIADSENKFPDIKGLTTAEFGDSNNFNLWDFDATWAIAKLTAYDNQFRPYLQRLSARTVSLSTNDDSFGSVEGDGVYHAGNNATITATPANEYNFIHWLNGETIVSTDAEYSFEITNDVDYQAVFELKKYTITVTQGTNGTITPSTTVVDSGSSQIFTIVASEGYEISDVLVDGESQGVMAEYTFTDVMSDHTITASFTEVVVPTYTLTVVQVSNGTITPSTTVVDEGSDQTFTIVASEGYEISEVLVDGESQGVIAEYTFTDVMSDHTITASFTEVVVPTYTLTVVQVSNGTITPSTTVVDEGSDQTFIIEASEGFEISEVLVDGESQGVIDEYTFTDVMSDHTITASFKEEAVLFTIQVIENEGGNITPGTTEVSKGESITYSIEENEGYMLVDVQVDGESKGSVTTYTFENVESNHSIEAIYNKVHYITVIEPTNGEITPSSMYVVEGQNQTFVFTPNEGYIVSEILVNGEDMGSLESYTFKEVSASNSLEVIFIKEELPTSLDPSLLAKVKVGPNPTSDKITLAGVPINTKVVIYNLIGNIVYSNTTQFSKETIDMSLLNSGIYVIHIENIGNFKIIKE</sequence>
<evidence type="ECO:0000313" key="5">
    <source>
        <dbReference type="Proteomes" id="UP000585050"/>
    </source>
</evidence>
<feature type="domain" description="Bacterial repeat" evidence="3">
    <location>
        <begin position="323"/>
        <end position="391"/>
    </location>
</feature>
<dbReference type="InterPro" id="IPR026444">
    <property type="entry name" value="Secre_tail"/>
</dbReference>
<dbReference type="Gene3D" id="2.160.20.110">
    <property type="match status" value="1"/>
</dbReference>
<feature type="domain" description="Bacterial repeat" evidence="3">
    <location>
        <begin position="393"/>
        <end position="463"/>
    </location>
</feature>
<evidence type="ECO:0000259" key="3">
    <source>
        <dbReference type="Pfam" id="PF18998"/>
    </source>
</evidence>
<organism evidence="4 5">
    <name type="scientific">Flammeovirga agarivorans</name>
    <dbReference type="NCBI Taxonomy" id="2726742"/>
    <lineage>
        <taxon>Bacteria</taxon>
        <taxon>Pseudomonadati</taxon>
        <taxon>Bacteroidota</taxon>
        <taxon>Cytophagia</taxon>
        <taxon>Cytophagales</taxon>
        <taxon>Flammeovirgaceae</taxon>
        <taxon>Flammeovirga</taxon>
    </lineage>
</organism>
<feature type="chain" id="PRO_5030803579" evidence="1">
    <location>
        <begin position="21"/>
        <end position="846"/>
    </location>
</feature>
<feature type="domain" description="Secretion system C-terminal sorting" evidence="2">
    <location>
        <begin position="781"/>
        <end position="840"/>
    </location>
</feature>
<gene>
    <name evidence="4" type="ORF">HGP29_22925</name>
</gene>
<dbReference type="Pfam" id="PF18962">
    <property type="entry name" value="Por_Secre_tail"/>
    <property type="match status" value="1"/>
</dbReference>
<evidence type="ECO:0000313" key="4">
    <source>
        <dbReference type="EMBL" id="NLR94074.1"/>
    </source>
</evidence>
<dbReference type="RefSeq" id="WP_168884785.1">
    <property type="nucleotide sequence ID" value="NZ_JABAIL010000009.1"/>
</dbReference>
<proteinExistence type="predicted"/>